<feature type="domain" description="NADP-dependent oxidoreductase" evidence="3">
    <location>
        <begin position="24"/>
        <end position="109"/>
    </location>
</feature>
<dbReference type="Proteomes" id="UP000217954">
    <property type="component" value="Chromosome"/>
</dbReference>
<evidence type="ECO:0000256" key="2">
    <source>
        <dbReference type="SAM" id="MobiDB-lite"/>
    </source>
</evidence>
<dbReference type="EMBL" id="AP018165">
    <property type="protein sequence ID" value="BAX97949.1"/>
    <property type="molecule type" value="Genomic_DNA"/>
</dbReference>
<dbReference type="InterPro" id="IPR023210">
    <property type="entry name" value="NADP_OxRdtase_dom"/>
</dbReference>
<reference evidence="5" key="1">
    <citation type="journal article" date="2017" name="Genome Announc.">
        <title>Complete Genome Sequence of Mycobacterium stephanolepidis.</title>
        <authorList>
            <person name="Fukano H."/>
            <person name="Yoshida M."/>
            <person name="Katayama Y."/>
            <person name="Omatsu T."/>
            <person name="Mizutani T."/>
            <person name="Kurata O."/>
            <person name="Wada S."/>
            <person name="Hoshino Y."/>
        </authorList>
    </citation>
    <scope>NUCLEOTIDE SEQUENCE [LARGE SCALE GENOMIC DNA]</scope>
    <source>
        <strain evidence="5">NJB0901</strain>
    </source>
</reference>
<reference evidence="4 5" key="2">
    <citation type="journal article" date="2017" name="Int. J. Syst. Evol. Microbiol.">
        <title>Mycobacterium stephanolepidis sp. nov., a rapidly growing species related to Mycobacterium chelonae, isolated from marine teleost fish, Stephanolepis cirrhifer.</title>
        <authorList>
            <person name="Fukano H."/>
            <person name="Wada S."/>
            <person name="Kurata O."/>
            <person name="Katayama K."/>
            <person name="Fujiwara N."/>
            <person name="Hoshino Y."/>
        </authorList>
    </citation>
    <scope>NUCLEOTIDE SEQUENCE [LARGE SCALE GENOMIC DNA]</scope>
    <source>
        <strain evidence="4 5">NJB0901</strain>
    </source>
</reference>
<dbReference type="InterPro" id="IPR050791">
    <property type="entry name" value="Aldo-Keto_reductase"/>
</dbReference>
<feature type="region of interest" description="Disordered" evidence="2">
    <location>
        <begin position="217"/>
        <end position="237"/>
    </location>
</feature>
<dbReference type="GO" id="GO:0016491">
    <property type="term" value="F:oxidoreductase activity"/>
    <property type="evidence" value="ECO:0007669"/>
    <property type="project" value="UniProtKB-KW"/>
</dbReference>
<dbReference type="Pfam" id="PF00248">
    <property type="entry name" value="Aldo_ket_red"/>
    <property type="match status" value="1"/>
</dbReference>
<proteinExistence type="predicted"/>
<evidence type="ECO:0000313" key="4">
    <source>
        <dbReference type="EMBL" id="BAX97949.1"/>
    </source>
</evidence>
<dbReference type="GO" id="GO:0005737">
    <property type="term" value="C:cytoplasm"/>
    <property type="evidence" value="ECO:0007669"/>
    <property type="project" value="TreeGrafter"/>
</dbReference>
<name>A0A1Z4EYB0_9MYCO</name>
<dbReference type="Gene3D" id="3.20.20.100">
    <property type="entry name" value="NADP-dependent oxidoreductase domain"/>
    <property type="match status" value="1"/>
</dbReference>
<evidence type="ECO:0000313" key="5">
    <source>
        <dbReference type="Proteomes" id="UP000217954"/>
    </source>
</evidence>
<dbReference type="SUPFAM" id="SSF51430">
    <property type="entry name" value="NAD(P)-linked oxidoreductase"/>
    <property type="match status" value="1"/>
</dbReference>
<accession>A0A1Z4EYB0</accession>
<organism evidence="4 5">
    <name type="scientific">[Mycobacterium] stephanolepidis</name>
    <dbReference type="NCBI Taxonomy" id="1520670"/>
    <lineage>
        <taxon>Bacteria</taxon>
        <taxon>Bacillati</taxon>
        <taxon>Actinomycetota</taxon>
        <taxon>Actinomycetes</taxon>
        <taxon>Mycobacteriales</taxon>
        <taxon>Mycobacteriaceae</taxon>
        <taxon>Mycobacteroides</taxon>
    </lineage>
</organism>
<evidence type="ECO:0000259" key="3">
    <source>
        <dbReference type="Pfam" id="PF00248"/>
    </source>
</evidence>
<dbReference type="PANTHER" id="PTHR43625">
    <property type="entry name" value="AFLATOXIN B1 ALDEHYDE REDUCTASE"/>
    <property type="match status" value="1"/>
</dbReference>
<dbReference type="InterPro" id="IPR036812">
    <property type="entry name" value="NAD(P)_OxRdtase_dom_sf"/>
</dbReference>
<evidence type="ECO:0000256" key="1">
    <source>
        <dbReference type="ARBA" id="ARBA00023002"/>
    </source>
</evidence>
<dbReference type="KEGG" id="mste:MSTE_02640"/>
<feature type="region of interest" description="Disordered" evidence="2">
    <location>
        <begin position="118"/>
        <end position="147"/>
    </location>
</feature>
<sequence length="237" mass="25326">MGCRSAGIRYDNLKSAVSAVRGLYHRPDPRVPFAEGIEALRDLVDSGVVHLAGISNVNVDQIRLAHSILGDRLVAVQNQYSPAFRTSQDELRYTTELGLSFLPYSPLGGIARAGDGCGGKDPVDPSAQGIHRGPDDRRGEPPTRYGVRKPTTWCRSCAKGWSPKGSARPSSVMPPSVRGIQPAAMGRRMSTMAGPRPPASLAMTFYQICSTTPIVYQPAGTPRGSGGDTWRMSSGST</sequence>
<feature type="compositionally biased region" description="Basic and acidic residues" evidence="2">
    <location>
        <begin position="132"/>
        <end position="141"/>
    </location>
</feature>
<protein>
    <submittedName>
        <fullName evidence="4">Oxidoreductase</fullName>
    </submittedName>
</protein>
<dbReference type="PANTHER" id="PTHR43625:SF40">
    <property type="entry name" value="ALDO-KETO REDUCTASE YAKC [NADP(+)]"/>
    <property type="match status" value="1"/>
</dbReference>
<keyword evidence="5" id="KW-1185">Reference proteome</keyword>
<dbReference type="AlphaFoldDB" id="A0A1Z4EYB0"/>
<gene>
    <name evidence="4" type="ORF">MSTE_02640</name>
</gene>
<keyword evidence="1" id="KW-0560">Oxidoreductase</keyword>